<evidence type="ECO:0000313" key="4">
    <source>
        <dbReference type="Proteomes" id="UP000274271"/>
    </source>
</evidence>
<dbReference type="GO" id="GO:0008168">
    <property type="term" value="F:methyltransferase activity"/>
    <property type="evidence" value="ECO:0007669"/>
    <property type="project" value="UniProtKB-KW"/>
</dbReference>
<dbReference type="EMBL" id="RQJP01000001">
    <property type="protein sequence ID" value="RRB16892.1"/>
    <property type="molecule type" value="Genomic_DNA"/>
</dbReference>
<dbReference type="AlphaFoldDB" id="A0A3P1CUA4"/>
<dbReference type="Pfam" id="PF18096">
    <property type="entry name" value="Thump_like"/>
    <property type="match status" value="1"/>
</dbReference>
<dbReference type="GO" id="GO:0032259">
    <property type="term" value="P:methylation"/>
    <property type="evidence" value="ECO:0007669"/>
    <property type="project" value="UniProtKB-KW"/>
</dbReference>
<keyword evidence="3" id="KW-0808">Transferase</keyword>
<name>A0A3P1CUA4_9BACT</name>
<dbReference type="SUPFAM" id="SSF53335">
    <property type="entry name" value="S-adenosyl-L-methionine-dependent methyltransferases"/>
    <property type="match status" value="1"/>
</dbReference>
<protein>
    <submittedName>
        <fullName evidence="3">SAM-dependent methyltransferase</fullName>
    </submittedName>
</protein>
<dbReference type="InterPro" id="IPR041497">
    <property type="entry name" value="Thump-like"/>
</dbReference>
<dbReference type="Pfam" id="PF22013">
    <property type="entry name" value="PG_1098_Fer"/>
    <property type="match status" value="1"/>
</dbReference>
<feature type="domain" description="THUMP-like" evidence="1">
    <location>
        <begin position="337"/>
        <end position="407"/>
    </location>
</feature>
<feature type="domain" description="PG-1098 ferredoxin-like" evidence="2">
    <location>
        <begin position="293"/>
        <end position="336"/>
    </location>
</feature>
<dbReference type="Proteomes" id="UP000274271">
    <property type="component" value="Unassembled WGS sequence"/>
</dbReference>
<reference evidence="3 4" key="1">
    <citation type="submission" date="2018-11" db="EMBL/GenBank/DDBJ databases">
        <authorList>
            <person name="Zhou Z."/>
            <person name="Wang G."/>
        </authorList>
    </citation>
    <scope>NUCLEOTIDE SEQUENCE [LARGE SCALE GENOMIC DNA]</scope>
    <source>
        <strain evidence="3 4">KCTC42998</strain>
    </source>
</reference>
<dbReference type="Gene3D" id="1.10.10.1110">
    <property type="entry name" value="Methyltransferase PG1098, N-terminal domain"/>
    <property type="match status" value="1"/>
</dbReference>
<comment type="caution">
    <text evidence="3">The sequence shown here is derived from an EMBL/GenBank/DDBJ whole genome shotgun (WGS) entry which is preliminary data.</text>
</comment>
<gene>
    <name evidence="3" type="ORF">EHT87_00960</name>
</gene>
<evidence type="ECO:0000259" key="1">
    <source>
        <dbReference type="Pfam" id="PF18096"/>
    </source>
</evidence>
<keyword evidence="3" id="KW-0489">Methyltransferase</keyword>
<sequence length="415" mass="46024">MTFLTAAEQTFIQEHLHADPHTLLLHTSAPADVRLKVVAAQLVARQKAKIKLPTWYANPALVFPPALSVEQASSERTAAYKASIVAKNGGQPSLLIDLTGGMGVDSLAFSRQADRVIYIEHQPDLAELAAFNLPKLGGDTIDFQANQGRNTDANDFLARFTDTADWFYLDPARRNQQGGKVVLLEDCEPNILDWYGTGISTGFRKKATSVLLKTSPLIDIEAVIRQLPDVAAVHIVSVDNECKEVLFVLKAHEDPDVAVTTINLRSTGPDEVFIFRRSEERTVPVQFGDPMRYLYEPNASILKAGAFRAVAERFGLYKLAPNSHLYTSDQWIPDFPGRSFEVVGNCKPDRKEVQSFLPEPKANLSVRNFPEPAEMLRKKLGLAAGGVHYLFATTLVDKKKRILITRKPIHPSLLK</sequence>
<dbReference type="InterPro" id="IPR029063">
    <property type="entry name" value="SAM-dependent_MTases_sf"/>
</dbReference>
<dbReference type="InterPro" id="IPR054168">
    <property type="entry name" value="PG_1098_Fer"/>
</dbReference>
<keyword evidence="4" id="KW-1185">Reference proteome</keyword>
<proteinExistence type="predicted"/>
<organism evidence="3 4">
    <name type="scientific">Larkinella knui</name>
    <dbReference type="NCBI Taxonomy" id="2025310"/>
    <lineage>
        <taxon>Bacteria</taxon>
        <taxon>Pseudomonadati</taxon>
        <taxon>Bacteroidota</taxon>
        <taxon>Cytophagia</taxon>
        <taxon>Cytophagales</taxon>
        <taxon>Spirosomataceae</taxon>
        <taxon>Larkinella</taxon>
    </lineage>
</organism>
<evidence type="ECO:0000313" key="3">
    <source>
        <dbReference type="EMBL" id="RRB16892.1"/>
    </source>
</evidence>
<dbReference type="RefSeq" id="WP_124902953.1">
    <property type="nucleotide sequence ID" value="NZ_RQJP01000001.1"/>
</dbReference>
<evidence type="ECO:0000259" key="2">
    <source>
        <dbReference type="Pfam" id="PF22013"/>
    </source>
</evidence>
<accession>A0A3P1CUA4</accession>
<dbReference type="Gene3D" id="3.40.50.150">
    <property type="entry name" value="Vaccinia Virus protein VP39"/>
    <property type="match status" value="1"/>
</dbReference>
<dbReference type="OrthoDB" id="1000417at2"/>